<keyword evidence="1" id="KW-0175">Coiled coil</keyword>
<name>A0AA86UKA5_9EUKA</name>
<reference evidence="3 4" key="2">
    <citation type="submission" date="2024-07" db="EMBL/GenBank/DDBJ databases">
        <authorList>
            <person name="Akdeniz Z."/>
        </authorList>
    </citation>
    <scope>NUCLEOTIDE SEQUENCE [LARGE SCALE GENOMIC DNA]</scope>
</reference>
<comment type="caution">
    <text evidence="2">The sequence shown here is derived from an EMBL/GenBank/DDBJ whole genome shotgun (WGS) entry which is preliminary data.</text>
</comment>
<dbReference type="Proteomes" id="UP001642409">
    <property type="component" value="Unassembled WGS sequence"/>
</dbReference>
<reference evidence="2" key="1">
    <citation type="submission" date="2023-06" db="EMBL/GenBank/DDBJ databases">
        <authorList>
            <person name="Kurt Z."/>
        </authorList>
    </citation>
    <scope>NUCLEOTIDE SEQUENCE</scope>
</reference>
<accession>A0AA86UKA5</accession>
<dbReference type="EMBL" id="CAXDID020000094">
    <property type="protein sequence ID" value="CAL6023636.1"/>
    <property type="molecule type" value="Genomic_DNA"/>
</dbReference>
<gene>
    <name evidence="3" type="ORF">HINF_LOCUS29227</name>
    <name evidence="2" type="ORF">HINF_LOCUS42122</name>
</gene>
<proteinExistence type="predicted"/>
<evidence type="ECO:0000313" key="2">
    <source>
        <dbReference type="EMBL" id="CAI9954477.1"/>
    </source>
</evidence>
<evidence type="ECO:0000313" key="3">
    <source>
        <dbReference type="EMBL" id="CAL6023636.1"/>
    </source>
</evidence>
<keyword evidence="4" id="KW-1185">Reference proteome</keyword>
<dbReference type="EMBL" id="CATOUU010000849">
    <property type="protein sequence ID" value="CAI9954477.1"/>
    <property type="molecule type" value="Genomic_DNA"/>
</dbReference>
<sequence>MQRRIQNQQNSLVIQQNTSTTGNIIRITHDKMSLSQIIGSQSKYSFNLPSILKPLWNSSVSEISTTVERNSVKFFEEAEQLTLNSNSSVEYQLSQSSKQIFQKKLEQNTQLLEDMEKKLDYLDIQVQVILHKTIKLQQKTDQLSISFQNIVLDK</sequence>
<dbReference type="AlphaFoldDB" id="A0AA86UKA5"/>
<organism evidence="2">
    <name type="scientific">Hexamita inflata</name>
    <dbReference type="NCBI Taxonomy" id="28002"/>
    <lineage>
        <taxon>Eukaryota</taxon>
        <taxon>Metamonada</taxon>
        <taxon>Diplomonadida</taxon>
        <taxon>Hexamitidae</taxon>
        <taxon>Hexamitinae</taxon>
        <taxon>Hexamita</taxon>
    </lineage>
</organism>
<protein>
    <submittedName>
        <fullName evidence="3">Hypothetical_protein</fullName>
    </submittedName>
</protein>
<evidence type="ECO:0000256" key="1">
    <source>
        <dbReference type="SAM" id="Coils"/>
    </source>
</evidence>
<evidence type="ECO:0000313" key="4">
    <source>
        <dbReference type="Proteomes" id="UP001642409"/>
    </source>
</evidence>
<feature type="coiled-coil region" evidence="1">
    <location>
        <begin position="98"/>
        <end position="125"/>
    </location>
</feature>